<comment type="caution">
    <text evidence="5">The sequence shown here is derived from an EMBL/GenBank/DDBJ whole genome shotgun (WGS) entry which is preliminary data.</text>
</comment>
<feature type="transmembrane region" description="Helical" evidence="3">
    <location>
        <begin position="586"/>
        <end position="610"/>
    </location>
</feature>
<proteinExistence type="predicted"/>
<evidence type="ECO:0000256" key="1">
    <source>
        <dbReference type="PROSITE-ProRule" id="PRU00023"/>
    </source>
</evidence>
<feature type="region of interest" description="Disordered" evidence="2">
    <location>
        <begin position="1"/>
        <end position="23"/>
    </location>
</feature>
<dbReference type="Pfam" id="PF13962">
    <property type="entry name" value="PGG"/>
    <property type="match status" value="1"/>
</dbReference>
<dbReference type="InterPro" id="IPR036770">
    <property type="entry name" value="Ankyrin_rpt-contain_sf"/>
</dbReference>
<evidence type="ECO:0000259" key="4">
    <source>
        <dbReference type="Pfam" id="PF13962"/>
    </source>
</evidence>
<keyword evidence="6" id="KW-1185">Reference proteome</keyword>
<dbReference type="SMART" id="SM00248">
    <property type="entry name" value="ANK"/>
    <property type="match status" value="4"/>
</dbReference>
<dbReference type="EMBL" id="PNBA02000004">
    <property type="protein sequence ID" value="KAG6425961.1"/>
    <property type="molecule type" value="Genomic_DNA"/>
</dbReference>
<accession>A0A8X8Y4B6</accession>
<feature type="domain" description="PGG" evidence="4">
    <location>
        <begin position="466"/>
        <end position="579"/>
    </location>
</feature>
<dbReference type="PROSITE" id="PS50088">
    <property type="entry name" value="ANK_REPEAT"/>
    <property type="match status" value="1"/>
</dbReference>
<protein>
    <recommendedName>
        <fullName evidence="4">PGG domain-containing protein</fullName>
    </recommendedName>
</protein>
<dbReference type="SUPFAM" id="SSF48403">
    <property type="entry name" value="Ankyrin repeat"/>
    <property type="match status" value="1"/>
</dbReference>
<dbReference type="Proteomes" id="UP000298416">
    <property type="component" value="Unassembled WGS sequence"/>
</dbReference>
<dbReference type="InterPro" id="IPR026961">
    <property type="entry name" value="PGG_dom"/>
</dbReference>
<reference evidence="5" key="1">
    <citation type="submission" date="2018-01" db="EMBL/GenBank/DDBJ databases">
        <authorList>
            <person name="Mao J.F."/>
        </authorList>
    </citation>
    <scope>NUCLEOTIDE SEQUENCE</scope>
    <source>
        <strain evidence="5">Huo1</strain>
        <tissue evidence="5">Leaf</tissue>
    </source>
</reference>
<feature type="transmembrane region" description="Helical" evidence="3">
    <location>
        <begin position="558"/>
        <end position="580"/>
    </location>
</feature>
<organism evidence="5">
    <name type="scientific">Salvia splendens</name>
    <name type="common">Scarlet sage</name>
    <dbReference type="NCBI Taxonomy" id="180675"/>
    <lineage>
        <taxon>Eukaryota</taxon>
        <taxon>Viridiplantae</taxon>
        <taxon>Streptophyta</taxon>
        <taxon>Embryophyta</taxon>
        <taxon>Tracheophyta</taxon>
        <taxon>Spermatophyta</taxon>
        <taxon>Magnoliopsida</taxon>
        <taxon>eudicotyledons</taxon>
        <taxon>Gunneridae</taxon>
        <taxon>Pentapetalae</taxon>
        <taxon>asterids</taxon>
        <taxon>lamiids</taxon>
        <taxon>Lamiales</taxon>
        <taxon>Lamiaceae</taxon>
        <taxon>Nepetoideae</taxon>
        <taxon>Mentheae</taxon>
        <taxon>Salviinae</taxon>
        <taxon>Salvia</taxon>
        <taxon>Salvia subgen. Calosphace</taxon>
        <taxon>core Calosphace</taxon>
    </lineage>
</organism>
<keyword evidence="3" id="KW-0812">Transmembrane</keyword>
<gene>
    <name evidence="5" type="ORF">SASPL_110172</name>
</gene>
<reference evidence="5" key="2">
    <citation type="submission" date="2020-08" db="EMBL/GenBank/DDBJ databases">
        <title>Plant Genome Project.</title>
        <authorList>
            <person name="Zhang R.-G."/>
        </authorList>
    </citation>
    <scope>NUCLEOTIDE SEQUENCE</scope>
    <source>
        <strain evidence="5">Huo1</strain>
        <tissue evidence="5">Leaf</tissue>
    </source>
</reference>
<evidence type="ECO:0000313" key="6">
    <source>
        <dbReference type="Proteomes" id="UP000298416"/>
    </source>
</evidence>
<dbReference type="AlphaFoldDB" id="A0A8X8Y4B6"/>
<name>A0A8X8Y4B6_SALSN</name>
<evidence type="ECO:0000313" key="5">
    <source>
        <dbReference type="EMBL" id="KAG6425961.1"/>
    </source>
</evidence>
<sequence>MASSSTFPQSSPPVDVAASPPPPPSVAMAYQGKEWHKDMAFYRAALTGEWDAARQFLDQDGDRGVHARLGYYSETPLHVAVAAGNSESFVYNLLDFIPDDSSLALTDSSGNNPLHVAAAAGNYEAAVILVTRCPNLVHLSNHDNRFPHHFAAEYGHRKILQLLISNTNDKHHTNPFAGEGGVWLLLSMIESDFFDMALDLVGKYPDLECMKPKSVGRVLSKIAVKATAFDGDDHLGFWKRFIYWCVLKMDVKSQSFDVENQTSLGKAFNVARTCPQTALNSLSSYQILRFHEKKLMREQIVELVKSLCKHMESLDYNDAAAICAETMLTAAESGSHDVVLEIVETFPLAVHFRNSLDQNFLHLAIKNRCENVFNLMYMTSMCRYQYANAIDNDGNSILHLAARLAPFHKLNLVSGAALQMQREIQWFQEASKFVSSYTRGLQNYSGETAEMIFTEEHRELKIDGETWMKDTANSCSIAAALIVTVVFAAAITVPGGNQSDSGYPILYESSAFTIFAVSDAVSLFTSSTSLLMFLSILTSRYAEHDFLYALPKRLSIGLVTLFLSILFMMIAFSSTLYLVFGRKKAWVLLPVGALTCLPISSFVLSQFPLLRDVISSTYGRGVFGKRSNRTRTFP</sequence>
<feature type="transmembrane region" description="Helical" evidence="3">
    <location>
        <begin position="511"/>
        <end position="537"/>
    </location>
</feature>
<keyword evidence="1" id="KW-0040">ANK repeat</keyword>
<evidence type="ECO:0000256" key="2">
    <source>
        <dbReference type="SAM" id="MobiDB-lite"/>
    </source>
</evidence>
<feature type="repeat" description="ANK" evidence="1">
    <location>
        <begin position="109"/>
        <end position="141"/>
    </location>
</feature>
<feature type="transmembrane region" description="Helical" evidence="3">
    <location>
        <begin position="471"/>
        <end position="491"/>
    </location>
</feature>
<dbReference type="Gene3D" id="1.25.40.20">
    <property type="entry name" value="Ankyrin repeat-containing domain"/>
    <property type="match status" value="2"/>
</dbReference>
<dbReference type="InterPro" id="IPR002110">
    <property type="entry name" value="Ankyrin_rpt"/>
</dbReference>
<dbReference type="PANTHER" id="PTHR24177">
    <property type="entry name" value="CASKIN"/>
    <property type="match status" value="1"/>
</dbReference>
<dbReference type="GO" id="GO:0016020">
    <property type="term" value="C:membrane"/>
    <property type="evidence" value="ECO:0007669"/>
    <property type="project" value="TreeGrafter"/>
</dbReference>
<dbReference type="PANTHER" id="PTHR24177:SF435">
    <property type="entry name" value="ANKYRIN REPEAT-CONTAINING PROTEIN NPR4-LIKE"/>
    <property type="match status" value="1"/>
</dbReference>
<keyword evidence="3" id="KW-0472">Membrane</keyword>
<keyword evidence="3" id="KW-1133">Transmembrane helix</keyword>
<dbReference type="PROSITE" id="PS50297">
    <property type="entry name" value="ANK_REP_REGION"/>
    <property type="match status" value="1"/>
</dbReference>
<feature type="compositionally biased region" description="Low complexity" evidence="2">
    <location>
        <begin position="8"/>
        <end position="18"/>
    </location>
</feature>
<evidence type="ECO:0000256" key="3">
    <source>
        <dbReference type="SAM" id="Phobius"/>
    </source>
</evidence>
<dbReference type="Pfam" id="PF12796">
    <property type="entry name" value="Ank_2"/>
    <property type="match status" value="1"/>
</dbReference>